<dbReference type="AlphaFoldDB" id="A0AAN6ME72"/>
<reference evidence="5" key="2">
    <citation type="submission" date="2023-05" db="EMBL/GenBank/DDBJ databases">
        <authorList>
            <consortium name="Lawrence Berkeley National Laboratory"/>
            <person name="Steindorff A."/>
            <person name="Hensen N."/>
            <person name="Bonometti L."/>
            <person name="Westerberg I."/>
            <person name="Brannstrom I.O."/>
            <person name="Guillou S."/>
            <person name="Cros-Aarteil S."/>
            <person name="Calhoun S."/>
            <person name="Haridas S."/>
            <person name="Kuo A."/>
            <person name="Mondo S."/>
            <person name="Pangilinan J."/>
            <person name="Riley R."/>
            <person name="Labutti K."/>
            <person name="Andreopoulos B."/>
            <person name="Lipzen A."/>
            <person name="Chen C."/>
            <person name="Yanf M."/>
            <person name="Daum C."/>
            <person name="Ng V."/>
            <person name="Clum A."/>
            <person name="Ohm R."/>
            <person name="Martin F."/>
            <person name="Silar P."/>
            <person name="Natvig D."/>
            <person name="Lalanne C."/>
            <person name="Gautier V."/>
            <person name="Ament-Velasquez S.L."/>
            <person name="Kruys A."/>
            <person name="Hutchinson M.I."/>
            <person name="Powell A.J."/>
            <person name="Barry K."/>
            <person name="Miller A.N."/>
            <person name="Grigoriev I.V."/>
            <person name="Debuchy R."/>
            <person name="Gladieux P."/>
            <person name="Thoren M.H."/>
            <person name="Johannesson H."/>
        </authorList>
    </citation>
    <scope>NUCLEOTIDE SEQUENCE</scope>
    <source>
        <strain evidence="5">CBS 103.79</strain>
    </source>
</reference>
<organism evidence="5 6">
    <name type="scientific">Staphylotrichum tortipilum</name>
    <dbReference type="NCBI Taxonomy" id="2831512"/>
    <lineage>
        <taxon>Eukaryota</taxon>
        <taxon>Fungi</taxon>
        <taxon>Dikarya</taxon>
        <taxon>Ascomycota</taxon>
        <taxon>Pezizomycotina</taxon>
        <taxon>Sordariomycetes</taxon>
        <taxon>Sordariomycetidae</taxon>
        <taxon>Sordariales</taxon>
        <taxon>Chaetomiaceae</taxon>
        <taxon>Staphylotrichum</taxon>
    </lineage>
</organism>
<accession>A0AAN6ME72</accession>
<dbReference type="Pfam" id="PF04909">
    <property type="entry name" value="Amidohydro_2"/>
    <property type="match status" value="1"/>
</dbReference>
<dbReference type="FunFam" id="3.30.590.10:FF:000013">
    <property type="entry name" value="Related to fluG protein"/>
    <property type="match status" value="1"/>
</dbReference>
<keyword evidence="6" id="KW-1185">Reference proteome</keyword>
<dbReference type="GO" id="GO:0016787">
    <property type="term" value="F:hydrolase activity"/>
    <property type="evidence" value="ECO:0007669"/>
    <property type="project" value="InterPro"/>
</dbReference>
<evidence type="ECO:0000256" key="2">
    <source>
        <dbReference type="PROSITE-ProRule" id="PRU01331"/>
    </source>
</evidence>
<proteinExistence type="inferred from homology"/>
<dbReference type="Proteomes" id="UP001303889">
    <property type="component" value="Unassembled WGS sequence"/>
</dbReference>
<evidence type="ECO:0000256" key="3">
    <source>
        <dbReference type="RuleBase" id="RU000384"/>
    </source>
</evidence>
<dbReference type="SUPFAM" id="SSF51556">
    <property type="entry name" value="Metallo-dependent hydrolases"/>
    <property type="match status" value="1"/>
</dbReference>
<comment type="similarity">
    <text evidence="2 3">Belongs to the glutamine synthetase family.</text>
</comment>
<dbReference type="Gene3D" id="3.10.20.70">
    <property type="entry name" value="Glutamine synthetase, N-terminal domain"/>
    <property type="match status" value="1"/>
</dbReference>
<dbReference type="Gene3D" id="3.20.20.140">
    <property type="entry name" value="Metal-dependent hydrolases"/>
    <property type="match status" value="1"/>
</dbReference>
<dbReference type="GO" id="GO:0004356">
    <property type="term" value="F:glutamine synthetase activity"/>
    <property type="evidence" value="ECO:0007669"/>
    <property type="project" value="InterPro"/>
</dbReference>
<reference evidence="5" key="1">
    <citation type="journal article" date="2023" name="Mol. Phylogenet. Evol.">
        <title>Genome-scale phylogeny and comparative genomics of the fungal order Sordariales.</title>
        <authorList>
            <person name="Hensen N."/>
            <person name="Bonometti L."/>
            <person name="Westerberg I."/>
            <person name="Brannstrom I.O."/>
            <person name="Guillou S."/>
            <person name="Cros-Aarteil S."/>
            <person name="Calhoun S."/>
            <person name="Haridas S."/>
            <person name="Kuo A."/>
            <person name="Mondo S."/>
            <person name="Pangilinan J."/>
            <person name="Riley R."/>
            <person name="LaButti K."/>
            <person name="Andreopoulos B."/>
            <person name="Lipzen A."/>
            <person name="Chen C."/>
            <person name="Yan M."/>
            <person name="Daum C."/>
            <person name="Ng V."/>
            <person name="Clum A."/>
            <person name="Steindorff A."/>
            <person name="Ohm R.A."/>
            <person name="Martin F."/>
            <person name="Silar P."/>
            <person name="Natvig D.O."/>
            <person name="Lalanne C."/>
            <person name="Gautier V."/>
            <person name="Ament-Velasquez S.L."/>
            <person name="Kruys A."/>
            <person name="Hutchinson M.I."/>
            <person name="Powell A.J."/>
            <person name="Barry K."/>
            <person name="Miller A.N."/>
            <person name="Grigoriev I.V."/>
            <person name="Debuchy R."/>
            <person name="Gladieux P."/>
            <person name="Hiltunen Thoren M."/>
            <person name="Johannesson H."/>
        </authorList>
    </citation>
    <scope>NUCLEOTIDE SEQUENCE</scope>
    <source>
        <strain evidence="5">CBS 103.79</strain>
    </source>
</reference>
<evidence type="ECO:0000313" key="5">
    <source>
        <dbReference type="EMBL" id="KAK3898544.1"/>
    </source>
</evidence>
<dbReference type="PANTHER" id="PTHR43383">
    <property type="entry name" value="NODULIN 6"/>
    <property type="match status" value="1"/>
</dbReference>
<feature type="domain" description="GS catalytic" evidence="4">
    <location>
        <begin position="549"/>
        <end position="884"/>
    </location>
</feature>
<dbReference type="InterPro" id="IPR014746">
    <property type="entry name" value="Gln_synth/guanido_kin_cat_dom"/>
</dbReference>
<dbReference type="SMART" id="SM01230">
    <property type="entry name" value="Gln-synt_C"/>
    <property type="match status" value="1"/>
</dbReference>
<gene>
    <name evidence="5" type="ORF">C8A05DRAFT_37864</name>
</gene>
<dbReference type="PROSITE" id="PS51987">
    <property type="entry name" value="GS_CATALYTIC"/>
    <property type="match status" value="1"/>
</dbReference>
<dbReference type="InterPro" id="IPR032466">
    <property type="entry name" value="Metal_Hydrolase"/>
</dbReference>
<dbReference type="InterPro" id="IPR036651">
    <property type="entry name" value="Gln_synt_N_sf"/>
</dbReference>
<dbReference type="EMBL" id="MU855919">
    <property type="protein sequence ID" value="KAK3898544.1"/>
    <property type="molecule type" value="Genomic_DNA"/>
</dbReference>
<comment type="caution">
    <text evidence="5">The sequence shown here is derived from an EMBL/GenBank/DDBJ whole genome shotgun (WGS) entry which is preliminary data.</text>
</comment>
<evidence type="ECO:0000313" key="6">
    <source>
        <dbReference type="Proteomes" id="UP001303889"/>
    </source>
</evidence>
<name>A0AAN6ME72_9PEZI</name>
<protein>
    <recommendedName>
        <fullName evidence="1">Glutamine synthetase</fullName>
    </recommendedName>
</protein>
<dbReference type="PANTHER" id="PTHR43383:SF2">
    <property type="entry name" value="AMIDOHYDROLASE 2 FAMILY PROTEIN"/>
    <property type="match status" value="1"/>
</dbReference>
<dbReference type="SUPFAM" id="SSF55931">
    <property type="entry name" value="Glutamine synthetase/guanido kinase"/>
    <property type="match status" value="1"/>
</dbReference>
<dbReference type="Gene3D" id="3.30.590.10">
    <property type="entry name" value="Glutamine synthetase/guanido kinase, catalytic domain"/>
    <property type="match status" value="1"/>
</dbReference>
<dbReference type="GO" id="GO:0006542">
    <property type="term" value="P:glutamine biosynthetic process"/>
    <property type="evidence" value="ECO:0007669"/>
    <property type="project" value="InterPro"/>
</dbReference>
<evidence type="ECO:0000256" key="1">
    <source>
        <dbReference type="ARBA" id="ARBA00021364"/>
    </source>
</evidence>
<evidence type="ECO:0000259" key="4">
    <source>
        <dbReference type="PROSITE" id="PS51987"/>
    </source>
</evidence>
<dbReference type="InterPro" id="IPR006680">
    <property type="entry name" value="Amidohydro-rel"/>
</dbReference>
<sequence>MAAWVGMRATATPSQVDAVARAIRSTPIIDHHAHPLLKPDALAKHPLLALTTEATGDAIDSATTTLPHLRAVRQLASVLRCSYTWEAVVAAIEERRLDGPDDWTADCLAGIETILIDDGLDHEDDANPYPWHDDYTRSRCKRIVRIEKVAADIIRRLGKACDDSAQTGDVFDDAFAIWTQEFDSYIVTALDDPDVVAFKSVVCYRTGLDVTDKPPEASEAKARADFKELIANFALLDFEKLQTKSLNDLVVHRTAKLIRDSPSRHKKPIQFHTGLGDNDLELPKSSPAQLQGFIRLYPTVPIVLLHAGYPFTRETGYLASVYENVYADIGEVFPCVSQDGQERILREILELCPWSKILWSTDGHWFPETYLLAVMQMREVFETVLCDYVRKGHLGWRAAVDLVRDVLFKNAKKLYHLDLEFSELEEEPGPAQGSYLSDAELLQSFLKDQPAPDFVRICWNDFTALQRMRMVPFRKFTTLLNEGKPTDIGITAAVLGLLQNDTMIPSVSATGEYRLHPDFSSLRKGPVDGHVSMAGEFRAPSGARVPLCPRSLLQRAVEYGAENGLSFLIGFEIEFLLVERAADTRHDVPGAAPRYATLTTDGHAWSVSRYFAHPKIAALLRDMVAALDGMGIYAEQLHAESATGQFELILPPYPPVEAADTLLHARDVMSALATAAGFKLTLHPKPFAHACGTASHMHMSISSSGGDKPETYNPFYAGILKHLRAILAFTYANPASYERSSDGTWSGGRWVTWGTQNREAALRRIEGSHWEVKVVDGLANPYLAVSAVLFAGVRGFVEREAMVWGDCEMDPAKLTGNDRKELGVTEMLPGSVEEGLVALKEDGVLEEMMGRELVERYVAVKEAEVTFLGKMEAEERRQWLMERY</sequence>
<dbReference type="InterPro" id="IPR008146">
    <property type="entry name" value="Gln_synth_cat_dom"/>
</dbReference>
<dbReference type="Pfam" id="PF00120">
    <property type="entry name" value="Gln-synt_C"/>
    <property type="match status" value="1"/>
</dbReference>